<dbReference type="InterPro" id="IPR024096">
    <property type="entry name" value="NO_sig/Golgi_transp_ligand-bd"/>
</dbReference>
<evidence type="ECO:0000256" key="2">
    <source>
        <dbReference type="SAM" id="MobiDB-lite"/>
    </source>
</evidence>
<dbReference type="Pfam" id="PF04051">
    <property type="entry name" value="TRAPP"/>
    <property type="match status" value="1"/>
</dbReference>
<dbReference type="GO" id="GO:0005801">
    <property type="term" value="C:cis-Golgi network"/>
    <property type="evidence" value="ECO:0007669"/>
    <property type="project" value="TreeGrafter"/>
</dbReference>
<feature type="region of interest" description="Disordered" evidence="2">
    <location>
        <begin position="56"/>
        <end position="92"/>
    </location>
</feature>
<dbReference type="Gene3D" id="3.30.1380.20">
    <property type="entry name" value="Trafficking protein particle complex subunit 3"/>
    <property type="match status" value="1"/>
</dbReference>
<dbReference type="STRING" id="5643.A0A060S9R8"/>
<dbReference type="OMA" id="NCECTSF"/>
<name>A0A060S9R8_PYCCI</name>
<dbReference type="Proteomes" id="UP000029665">
    <property type="component" value="Unassembled WGS sequence"/>
</dbReference>
<dbReference type="CDD" id="cd14944">
    <property type="entry name" value="TRAPPC6A_Trs33"/>
    <property type="match status" value="1"/>
</dbReference>
<evidence type="ECO:0000313" key="4">
    <source>
        <dbReference type="Proteomes" id="UP000029665"/>
    </source>
</evidence>
<dbReference type="GO" id="GO:0030008">
    <property type="term" value="C:TRAPP complex"/>
    <property type="evidence" value="ECO:0007669"/>
    <property type="project" value="TreeGrafter"/>
</dbReference>
<organism evidence="3 4">
    <name type="scientific">Pycnoporus cinnabarinus</name>
    <name type="common">Cinnabar-red polypore</name>
    <name type="synonym">Trametes cinnabarina</name>
    <dbReference type="NCBI Taxonomy" id="5643"/>
    <lineage>
        <taxon>Eukaryota</taxon>
        <taxon>Fungi</taxon>
        <taxon>Dikarya</taxon>
        <taxon>Basidiomycota</taxon>
        <taxon>Agaricomycotina</taxon>
        <taxon>Agaricomycetes</taxon>
        <taxon>Polyporales</taxon>
        <taxon>Polyporaceae</taxon>
        <taxon>Trametes</taxon>
    </lineage>
</organism>
<dbReference type="EMBL" id="CCBP010000095">
    <property type="protein sequence ID" value="CDO70966.1"/>
    <property type="molecule type" value="Genomic_DNA"/>
</dbReference>
<dbReference type="GO" id="GO:0005802">
    <property type="term" value="C:trans-Golgi network"/>
    <property type="evidence" value="ECO:0007669"/>
    <property type="project" value="TreeGrafter"/>
</dbReference>
<evidence type="ECO:0008006" key="5">
    <source>
        <dbReference type="Google" id="ProtNLM"/>
    </source>
</evidence>
<dbReference type="HOGENOM" id="CLU_076409_0_0_1"/>
<accession>A0A060S9R8</accession>
<dbReference type="GO" id="GO:0006888">
    <property type="term" value="P:endoplasmic reticulum to Golgi vesicle-mediated transport"/>
    <property type="evidence" value="ECO:0007669"/>
    <property type="project" value="TreeGrafter"/>
</dbReference>
<dbReference type="OrthoDB" id="941624at2759"/>
<dbReference type="PANTHER" id="PTHR12817">
    <property type="entry name" value="TRAFFICKING PROTEIN PARTICLE COMPLEX SUBUNIT 6B"/>
    <property type="match status" value="1"/>
</dbReference>
<protein>
    <recommendedName>
        <fullName evidence="5">Trafficking protein particle complex subunit 6B</fullName>
    </recommendedName>
</protein>
<dbReference type="SUPFAM" id="SSF111126">
    <property type="entry name" value="Ligand-binding domain in the NO signalling and Golgi transport"/>
    <property type="match status" value="1"/>
</dbReference>
<comment type="similarity">
    <text evidence="1">Belongs to the TRAPP small subunits family. BET3 subfamily.</text>
</comment>
<proteinExistence type="inferred from homology"/>
<sequence>MSTVPSLAAVADPPPRYVDGAAMDYFVIEMVNALRASSAVATARTKKVEQEMIDAGLMPAPAPPPPALKKEQMRESMGSNLSLSSLSKTGREGDEEELRARLEAIGMHVGANMAERLCHDRGLFTDTLDAIKFICKDLWNACWDKQVDNLRTNHRGVYVLQDNAFKPLTRISDPHVIRS</sequence>
<dbReference type="InterPro" id="IPR007194">
    <property type="entry name" value="TRAPP_component"/>
</dbReference>
<reference evidence="3" key="1">
    <citation type="submission" date="2014-01" db="EMBL/GenBank/DDBJ databases">
        <title>The genome of the white-rot fungus Pycnoporus cinnabarinus: a basidiomycete model with a versatile arsenal for lignocellulosic biomass breakdown.</title>
        <authorList>
            <person name="Levasseur A."/>
            <person name="Lomascolo A."/>
            <person name="Ruiz-Duenas F.J."/>
            <person name="Uzan E."/>
            <person name="Piumi F."/>
            <person name="Kues U."/>
            <person name="Ram A.F.J."/>
            <person name="Murat C."/>
            <person name="Haon M."/>
            <person name="Benoit I."/>
            <person name="Arfi Y."/>
            <person name="Chevret D."/>
            <person name="Drula E."/>
            <person name="Kwon M.J."/>
            <person name="Gouret P."/>
            <person name="Lesage-Meessen L."/>
            <person name="Lombard V."/>
            <person name="Mariette J."/>
            <person name="Noirot C."/>
            <person name="Park J."/>
            <person name="Patyshakuliyeva A."/>
            <person name="Wieneger R.A.B."/>
            <person name="Wosten H.A.B."/>
            <person name="Martin F."/>
            <person name="Coutinho P.M."/>
            <person name="de Vries R."/>
            <person name="Martinez A.T."/>
            <person name="Klopp C."/>
            <person name="Pontarotti P."/>
            <person name="Henrissat B."/>
            <person name="Record E."/>
        </authorList>
    </citation>
    <scope>NUCLEOTIDE SEQUENCE [LARGE SCALE GENOMIC DNA]</scope>
    <source>
        <strain evidence="3">BRFM137</strain>
    </source>
</reference>
<comment type="caution">
    <text evidence="3">The sequence shown here is derived from an EMBL/GenBank/DDBJ whole genome shotgun (WGS) entry which is preliminary data.</text>
</comment>
<dbReference type="AlphaFoldDB" id="A0A060S9R8"/>
<dbReference type="InterPro" id="IPR037992">
    <property type="entry name" value="TRAPPC6/Trs33"/>
</dbReference>
<dbReference type="PANTHER" id="PTHR12817:SF0">
    <property type="entry name" value="GEO08327P1"/>
    <property type="match status" value="1"/>
</dbReference>
<evidence type="ECO:0000256" key="1">
    <source>
        <dbReference type="ARBA" id="ARBA00006218"/>
    </source>
</evidence>
<keyword evidence="4" id="KW-1185">Reference proteome</keyword>
<gene>
    <name evidence="3" type="ORF">BN946_scf184829.g75</name>
</gene>
<evidence type="ECO:0000313" key="3">
    <source>
        <dbReference type="EMBL" id="CDO70966.1"/>
    </source>
</evidence>